<keyword evidence="2" id="KW-0560">Oxidoreductase</keyword>
<proteinExistence type="predicted"/>
<dbReference type="SUPFAM" id="SSF51197">
    <property type="entry name" value="Clavaminate synthase-like"/>
    <property type="match status" value="1"/>
</dbReference>
<evidence type="ECO:0000313" key="2">
    <source>
        <dbReference type="EMBL" id="MFC5472798.1"/>
    </source>
</evidence>
<evidence type="ECO:0000313" key="3">
    <source>
        <dbReference type="Proteomes" id="UP001596045"/>
    </source>
</evidence>
<dbReference type="EMBL" id="JBHSMT010000006">
    <property type="protein sequence ID" value="MFC5472798.1"/>
    <property type="molecule type" value="Genomic_DNA"/>
</dbReference>
<evidence type="ECO:0000256" key="1">
    <source>
        <dbReference type="ARBA" id="ARBA00001954"/>
    </source>
</evidence>
<name>A0ABW0M3U4_9BURK</name>
<dbReference type="Proteomes" id="UP001596045">
    <property type="component" value="Unassembled WGS sequence"/>
</dbReference>
<dbReference type="PANTHER" id="PTHR20883">
    <property type="entry name" value="PHYTANOYL-COA DIOXYGENASE DOMAIN CONTAINING 1"/>
    <property type="match status" value="1"/>
</dbReference>
<sequence>MSMGLFEEKGFIVIGPLLGAAECLELDSAMPQLQAGSAGARHLLDFSWCTKLAKLIKAHPEIGPLLPSDPVAIQCIFFEKSKDQNWLVPLHQDLSIPVKERVPHAELIGWSEKEGSLFVQPPDSVLQELVAVRLHMDDCGPDDGPLRMVPGSHKKGRLSGAQALAERDRLGEMVCPVARGGALLMKPLLLHASSKASGQSKRRILHFVFGPRSLPCGLQWQYAV</sequence>
<dbReference type="RefSeq" id="WP_378994590.1">
    <property type="nucleotide sequence ID" value="NZ_JBHSMT010000006.1"/>
</dbReference>
<dbReference type="Gene3D" id="2.60.120.620">
    <property type="entry name" value="q2cbj1_9rhob like domain"/>
    <property type="match status" value="1"/>
</dbReference>
<dbReference type="Pfam" id="PF05721">
    <property type="entry name" value="PhyH"/>
    <property type="match status" value="1"/>
</dbReference>
<reference evidence="3" key="1">
    <citation type="journal article" date="2019" name="Int. J. Syst. Evol. Microbiol.">
        <title>The Global Catalogue of Microorganisms (GCM) 10K type strain sequencing project: providing services to taxonomists for standard genome sequencing and annotation.</title>
        <authorList>
            <consortium name="The Broad Institute Genomics Platform"/>
            <consortium name="The Broad Institute Genome Sequencing Center for Infectious Disease"/>
            <person name="Wu L."/>
            <person name="Ma J."/>
        </authorList>
    </citation>
    <scope>NUCLEOTIDE SEQUENCE [LARGE SCALE GENOMIC DNA]</scope>
    <source>
        <strain evidence="3">JCM 17066</strain>
    </source>
</reference>
<gene>
    <name evidence="2" type="ORF">ACFPM8_02395</name>
</gene>
<comment type="caution">
    <text evidence="2">The sequence shown here is derived from an EMBL/GenBank/DDBJ whole genome shotgun (WGS) entry which is preliminary data.</text>
</comment>
<accession>A0ABW0M3U4</accession>
<organism evidence="2 3">
    <name type="scientific">Paraherbaspirillum soli</name>
    <dbReference type="NCBI Taxonomy" id="631222"/>
    <lineage>
        <taxon>Bacteria</taxon>
        <taxon>Pseudomonadati</taxon>
        <taxon>Pseudomonadota</taxon>
        <taxon>Betaproteobacteria</taxon>
        <taxon>Burkholderiales</taxon>
        <taxon>Oxalobacteraceae</taxon>
        <taxon>Paraherbaspirillum</taxon>
    </lineage>
</organism>
<keyword evidence="3" id="KW-1185">Reference proteome</keyword>
<dbReference type="GO" id="GO:0051213">
    <property type="term" value="F:dioxygenase activity"/>
    <property type="evidence" value="ECO:0007669"/>
    <property type="project" value="UniProtKB-KW"/>
</dbReference>
<dbReference type="InterPro" id="IPR008775">
    <property type="entry name" value="Phytyl_CoA_dOase-like"/>
</dbReference>
<protein>
    <submittedName>
        <fullName evidence="2">Phytanoyl-CoA dioxygenase family protein</fullName>
    </submittedName>
</protein>
<keyword evidence="2" id="KW-0223">Dioxygenase</keyword>
<comment type="cofactor">
    <cofactor evidence="1">
        <name>Fe(2+)</name>
        <dbReference type="ChEBI" id="CHEBI:29033"/>
    </cofactor>
</comment>
<dbReference type="PANTHER" id="PTHR20883:SF48">
    <property type="entry name" value="ECTOINE DIOXYGENASE"/>
    <property type="match status" value="1"/>
</dbReference>